<dbReference type="AlphaFoldDB" id="A0A1X2HBD4"/>
<dbReference type="EMBL" id="MCGN01000005">
    <property type="protein sequence ID" value="ORY96118.1"/>
    <property type="molecule type" value="Genomic_DNA"/>
</dbReference>
<feature type="compositionally biased region" description="Basic and acidic residues" evidence="1">
    <location>
        <begin position="249"/>
        <end position="273"/>
    </location>
</feature>
<feature type="region of interest" description="Disordered" evidence="1">
    <location>
        <begin position="290"/>
        <end position="362"/>
    </location>
</feature>
<evidence type="ECO:0000313" key="3">
    <source>
        <dbReference type="Proteomes" id="UP000242180"/>
    </source>
</evidence>
<accession>A0A1X2HBD4</accession>
<feature type="compositionally biased region" description="Basic residues" evidence="1">
    <location>
        <begin position="350"/>
        <end position="362"/>
    </location>
</feature>
<reference evidence="2 3" key="1">
    <citation type="submission" date="2016-07" db="EMBL/GenBank/DDBJ databases">
        <title>Pervasive Adenine N6-methylation of Active Genes in Fungi.</title>
        <authorList>
            <consortium name="DOE Joint Genome Institute"/>
            <person name="Mondo S.J."/>
            <person name="Dannebaum R.O."/>
            <person name="Kuo R.C."/>
            <person name="Labutti K."/>
            <person name="Haridas S."/>
            <person name="Kuo A."/>
            <person name="Salamov A."/>
            <person name="Ahrendt S.R."/>
            <person name="Lipzen A."/>
            <person name="Sullivan W."/>
            <person name="Andreopoulos W.B."/>
            <person name="Clum A."/>
            <person name="Lindquist E."/>
            <person name="Daum C."/>
            <person name="Ramamoorthy G.K."/>
            <person name="Gryganskyi A."/>
            <person name="Culley D."/>
            <person name="Magnuson J.K."/>
            <person name="James T.Y."/>
            <person name="O'Malley M.A."/>
            <person name="Stajich J.E."/>
            <person name="Spatafora J.W."/>
            <person name="Visel A."/>
            <person name="Grigoriev I.V."/>
        </authorList>
    </citation>
    <scope>NUCLEOTIDE SEQUENCE [LARGE SCALE GENOMIC DNA]</scope>
    <source>
        <strain evidence="2 3">NRRL 2496</strain>
    </source>
</reference>
<feature type="compositionally biased region" description="Polar residues" evidence="1">
    <location>
        <begin position="223"/>
        <end position="236"/>
    </location>
</feature>
<dbReference type="Proteomes" id="UP000242180">
    <property type="component" value="Unassembled WGS sequence"/>
</dbReference>
<dbReference type="InParanoid" id="A0A1X2HBD4"/>
<keyword evidence="3" id="KW-1185">Reference proteome</keyword>
<proteinExistence type="predicted"/>
<evidence type="ECO:0000256" key="1">
    <source>
        <dbReference type="SAM" id="MobiDB-lite"/>
    </source>
</evidence>
<feature type="non-terminal residue" evidence="2">
    <location>
        <position position="1"/>
    </location>
</feature>
<evidence type="ECO:0000313" key="2">
    <source>
        <dbReference type="EMBL" id="ORY96118.1"/>
    </source>
</evidence>
<organism evidence="2 3">
    <name type="scientific">Syncephalastrum racemosum</name>
    <name type="common">Filamentous fungus</name>
    <dbReference type="NCBI Taxonomy" id="13706"/>
    <lineage>
        <taxon>Eukaryota</taxon>
        <taxon>Fungi</taxon>
        <taxon>Fungi incertae sedis</taxon>
        <taxon>Mucoromycota</taxon>
        <taxon>Mucoromycotina</taxon>
        <taxon>Mucoromycetes</taxon>
        <taxon>Mucorales</taxon>
        <taxon>Syncephalastraceae</taxon>
        <taxon>Syncephalastrum</taxon>
    </lineage>
</organism>
<gene>
    <name evidence="2" type="ORF">BCR43DRAFT_547048</name>
</gene>
<feature type="region of interest" description="Disordered" evidence="1">
    <location>
        <begin position="221"/>
        <end position="273"/>
    </location>
</feature>
<feature type="compositionally biased region" description="Basic and acidic residues" evidence="1">
    <location>
        <begin position="290"/>
        <end position="301"/>
    </location>
</feature>
<sequence length="362" mass="41252">MLSSSISKNGAWTSFQQLAKSNPRFKSLKRLTRIYLSTKYLGDKRESLRNMPSPENNMLKAYRRLKIIDFDDDCHRCIDFVYAHPCFHGKVRYDFVELDDEMIVQPIVFFTIQTRQAACRSSFNLENEVQTEDLSLVRVSENVGLAHASGFQVTTQLRKSNDKDESLKVIPIKAIRRVVHVAPDFSTALNGIEEEGGVYEDYLCNRPWGRVKSAYDEDANRMMSHSQVRRTVSDGNDNPKVNAGQYDDNDIRPDHDADGDLDHEEQSTHLHPYDLNRYQTLRDAANIHDDTNSRTAVDERNPPATVTLGTSLRDHTKGVGRTRGVRGRGRNRGCGKAPSPVPKEDDGSRQRKRARRTKNTEL</sequence>
<feature type="compositionally biased region" description="Basic residues" evidence="1">
    <location>
        <begin position="318"/>
        <end position="333"/>
    </location>
</feature>
<comment type="caution">
    <text evidence="2">The sequence shown here is derived from an EMBL/GenBank/DDBJ whole genome shotgun (WGS) entry which is preliminary data.</text>
</comment>
<protein>
    <submittedName>
        <fullName evidence="2">Uncharacterized protein</fullName>
    </submittedName>
</protein>
<name>A0A1X2HBD4_SYNRA</name>